<accession>A0AAP0FWC9</accession>
<organism evidence="2 3">
    <name type="scientific">Platanthera zijinensis</name>
    <dbReference type="NCBI Taxonomy" id="2320716"/>
    <lineage>
        <taxon>Eukaryota</taxon>
        <taxon>Viridiplantae</taxon>
        <taxon>Streptophyta</taxon>
        <taxon>Embryophyta</taxon>
        <taxon>Tracheophyta</taxon>
        <taxon>Spermatophyta</taxon>
        <taxon>Magnoliopsida</taxon>
        <taxon>Liliopsida</taxon>
        <taxon>Asparagales</taxon>
        <taxon>Orchidaceae</taxon>
        <taxon>Orchidoideae</taxon>
        <taxon>Orchideae</taxon>
        <taxon>Orchidinae</taxon>
        <taxon>Platanthera</taxon>
    </lineage>
</organism>
<proteinExistence type="predicted"/>
<feature type="region of interest" description="Disordered" evidence="1">
    <location>
        <begin position="1"/>
        <end position="69"/>
    </location>
</feature>
<sequence length="254" mass="28451">MNKRRKKDDSSSDDSSPDSRRTRRRTVGGHVGQSDDNSSDSHTAPHRTVRRHLVGWLDGTSSGSRTSPRRTVKLHVVVRQSYDTLSPVGCTTPCRTVERHLVRQSNDTSSNSQMTPRWTVGRHFVGQSDDMSPVGRTMFGLCVANKLVGRNVIKHFVNRSCCRRVGRHAIIELGNVPLKSQAACRGRPDYRRACLRTVGGCTTTAQLLKVDSGLKEIGESVEKLKKDSKNMLLRASFGEEELHRGRIKIRSAWY</sequence>
<reference evidence="2 3" key="1">
    <citation type="journal article" date="2022" name="Nat. Plants">
        <title>Genomes of leafy and leafless Platanthera orchids illuminate the evolution of mycoheterotrophy.</title>
        <authorList>
            <person name="Li M.H."/>
            <person name="Liu K.W."/>
            <person name="Li Z."/>
            <person name="Lu H.C."/>
            <person name="Ye Q.L."/>
            <person name="Zhang D."/>
            <person name="Wang J.Y."/>
            <person name="Li Y.F."/>
            <person name="Zhong Z.M."/>
            <person name="Liu X."/>
            <person name="Yu X."/>
            <person name="Liu D.K."/>
            <person name="Tu X.D."/>
            <person name="Liu B."/>
            <person name="Hao Y."/>
            <person name="Liao X.Y."/>
            <person name="Jiang Y.T."/>
            <person name="Sun W.H."/>
            <person name="Chen J."/>
            <person name="Chen Y.Q."/>
            <person name="Ai Y."/>
            <person name="Zhai J.W."/>
            <person name="Wu S.S."/>
            <person name="Zhou Z."/>
            <person name="Hsiao Y.Y."/>
            <person name="Wu W.L."/>
            <person name="Chen Y.Y."/>
            <person name="Lin Y.F."/>
            <person name="Hsu J.L."/>
            <person name="Li C.Y."/>
            <person name="Wang Z.W."/>
            <person name="Zhao X."/>
            <person name="Zhong W.Y."/>
            <person name="Ma X.K."/>
            <person name="Ma L."/>
            <person name="Huang J."/>
            <person name="Chen G.Z."/>
            <person name="Huang M.Z."/>
            <person name="Huang L."/>
            <person name="Peng D.H."/>
            <person name="Luo Y.B."/>
            <person name="Zou S.Q."/>
            <person name="Chen S.P."/>
            <person name="Lan S."/>
            <person name="Tsai W.C."/>
            <person name="Van de Peer Y."/>
            <person name="Liu Z.J."/>
        </authorList>
    </citation>
    <scope>NUCLEOTIDE SEQUENCE [LARGE SCALE GENOMIC DNA]</scope>
    <source>
        <strain evidence="2">Lor287</strain>
    </source>
</reference>
<feature type="compositionally biased region" description="Basic residues" evidence="1">
    <location>
        <begin position="44"/>
        <end position="53"/>
    </location>
</feature>
<evidence type="ECO:0000256" key="1">
    <source>
        <dbReference type="SAM" id="MobiDB-lite"/>
    </source>
</evidence>
<gene>
    <name evidence="2" type="ORF">KSP39_PZI021620</name>
</gene>
<name>A0AAP0FWC9_9ASPA</name>
<keyword evidence="3" id="KW-1185">Reference proteome</keyword>
<evidence type="ECO:0000313" key="2">
    <source>
        <dbReference type="EMBL" id="KAK8919113.1"/>
    </source>
</evidence>
<evidence type="ECO:0000313" key="3">
    <source>
        <dbReference type="Proteomes" id="UP001418222"/>
    </source>
</evidence>
<dbReference type="Proteomes" id="UP001418222">
    <property type="component" value="Unassembled WGS sequence"/>
</dbReference>
<dbReference type="AlphaFoldDB" id="A0AAP0FWC9"/>
<protein>
    <submittedName>
        <fullName evidence="2">Uncharacterized protein</fullName>
    </submittedName>
</protein>
<dbReference type="EMBL" id="JBBWWQ010000019">
    <property type="protein sequence ID" value="KAK8919113.1"/>
    <property type="molecule type" value="Genomic_DNA"/>
</dbReference>
<comment type="caution">
    <text evidence="2">The sequence shown here is derived from an EMBL/GenBank/DDBJ whole genome shotgun (WGS) entry which is preliminary data.</text>
</comment>